<reference evidence="1" key="1">
    <citation type="submission" date="2022-02" db="EMBL/GenBank/DDBJ databases">
        <title>Plant Genome Project.</title>
        <authorList>
            <person name="Zhang R.-G."/>
        </authorList>
    </citation>
    <scope>NUCLEOTIDE SEQUENCE</scope>
    <source>
        <strain evidence="1">AT1</strain>
    </source>
</reference>
<accession>A0ACC0P842</accession>
<gene>
    <name evidence="1" type="ORF">RHMOL_Rhmol04G0351700</name>
</gene>
<dbReference type="Proteomes" id="UP001062846">
    <property type="component" value="Chromosome 4"/>
</dbReference>
<name>A0ACC0P842_RHOML</name>
<sequence length="282" mass="31581">MAARSLLIKAGKLTLSSSSSSSSSSHPLLAVKRTSSLSTSLLRPLIPASSSADIPCFSLAAETAARPSLRPDHDPRRMEFPDRSDFELWRANGLDFEHWQVYLGGFDSGFTRGEIFDTCVGKAVTRDDIIDTYVKTLAMVVGSEEEARMKIYSVWTRMFFGFGVLASEELADKIKGMSGNCFLVFALTLQHKSCKHRKLPRVIFVTPDSYMFPETKDYGGEPFINGQALPFDTKYYLPFSQRSPFCRGRPRYEKSRNHEVPPSSTKEMQSEGNKVELDEAES</sequence>
<keyword evidence="2" id="KW-1185">Reference proteome</keyword>
<evidence type="ECO:0000313" key="2">
    <source>
        <dbReference type="Proteomes" id="UP001062846"/>
    </source>
</evidence>
<protein>
    <submittedName>
        <fullName evidence="1">Uncharacterized protein</fullName>
    </submittedName>
</protein>
<proteinExistence type="predicted"/>
<organism evidence="1 2">
    <name type="scientific">Rhododendron molle</name>
    <name type="common">Chinese azalea</name>
    <name type="synonym">Azalea mollis</name>
    <dbReference type="NCBI Taxonomy" id="49168"/>
    <lineage>
        <taxon>Eukaryota</taxon>
        <taxon>Viridiplantae</taxon>
        <taxon>Streptophyta</taxon>
        <taxon>Embryophyta</taxon>
        <taxon>Tracheophyta</taxon>
        <taxon>Spermatophyta</taxon>
        <taxon>Magnoliopsida</taxon>
        <taxon>eudicotyledons</taxon>
        <taxon>Gunneridae</taxon>
        <taxon>Pentapetalae</taxon>
        <taxon>asterids</taxon>
        <taxon>Ericales</taxon>
        <taxon>Ericaceae</taxon>
        <taxon>Ericoideae</taxon>
        <taxon>Rhodoreae</taxon>
        <taxon>Rhododendron</taxon>
    </lineage>
</organism>
<dbReference type="EMBL" id="CM046391">
    <property type="protein sequence ID" value="KAI8561585.1"/>
    <property type="molecule type" value="Genomic_DNA"/>
</dbReference>
<comment type="caution">
    <text evidence="1">The sequence shown here is derived from an EMBL/GenBank/DDBJ whole genome shotgun (WGS) entry which is preliminary data.</text>
</comment>
<evidence type="ECO:0000313" key="1">
    <source>
        <dbReference type="EMBL" id="KAI8561585.1"/>
    </source>
</evidence>